<feature type="compositionally biased region" description="Polar residues" evidence="1">
    <location>
        <begin position="267"/>
        <end position="282"/>
    </location>
</feature>
<evidence type="ECO:0000313" key="4">
    <source>
        <dbReference type="Proteomes" id="UP000887458"/>
    </source>
</evidence>
<organism evidence="3 4">
    <name type="scientific">Dermatophagoides pteronyssinus</name>
    <name type="common">European house dust mite</name>
    <dbReference type="NCBI Taxonomy" id="6956"/>
    <lineage>
        <taxon>Eukaryota</taxon>
        <taxon>Metazoa</taxon>
        <taxon>Ecdysozoa</taxon>
        <taxon>Arthropoda</taxon>
        <taxon>Chelicerata</taxon>
        <taxon>Arachnida</taxon>
        <taxon>Acari</taxon>
        <taxon>Acariformes</taxon>
        <taxon>Sarcoptiformes</taxon>
        <taxon>Astigmata</taxon>
        <taxon>Psoroptidia</taxon>
        <taxon>Analgoidea</taxon>
        <taxon>Pyroglyphidae</taxon>
        <taxon>Dermatophagoidinae</taxon>
        <taxon>Dermatophagoides</taxon>
    </lineage>
</organism>
<evidence type="ECO:0000256" key="2">
    <source>
        <dbReference type="SAM" id="Phobius"/>
    </source>
</evidence>
<evidence type="ECO:0000313" key="3">
    <source>
        <dbReference type="EMBL" id="KAH9422041.1"/>
    </source>
</evidence>
<proteinExistence type="predicted"/>
<dbReference type="Proteomes" id="UP000887458">
    <property type="component" value="Unassembled WGS sequence"/>
</dbReference>
<protein>
    <submittedName>
        <fullName evidence="3">Uncharacterized protein</fullName>
    </submittedName>
</protein>
<dbReference type="EMBL" id="NJHN03000037">
    <property type="protein sequence ID" value="KAH9422041.1"/>
    <property type="molecule type" value="Genomic_DNA"/>
</dbReference>
<keyword evidence="4" id="KW-1185">Reference proteome</keyword>
<evidence type="ECO:0000256" key="1">
    <source>
        <dbReference type="SAM" id="MobiDB-lite"/>
    </source>
</evidence>
<reference evidence="3 4" key="1">
    <citation type="journal article" date="2018" name="J. Allergy Clin. Immunol.">
        <title>High-quality assembly of Dermatophagoides pteronyssinus genome and transcriptome reveals a wide range of novel allergens.</title>
        <authorList>
            <person name="Liu X.Y."/>
            <person name="Yang K.Y."/>
            <person name="Wang M.Q."/>
            <person name="Kwok J.S."/>
            <person name="Zeng X."/>
            <person name="Yang Z."/>
            <person name="Xiao X.J."/>
            <person name="Lau C.P."/>
            <person name="Li Y."/>
            <person name="Huang Z.M."/>
            <person name="Ba J.G."/>
            <person name="Yim A.K."/>
            <person name="Ouyang C.Y."/>
            <person name="Ngai S.M."/>
            <person name="Chan T.F."/>
            <person name="Leung E.L."/>
            <person name="Liu L."/>
            <person name="Liu Z.G."/>
            <person name="Tsui S.K."/>
        </authorList>
    </citation>
    <scope>NUCLEOTIDE SEQUENCE [LARGE SCALE GENOMIC DNA]</scope>
    <source>
        <strain evidence="3">Derp</strain>
    </source>
</reference>
<sequence>MFQTNFEASYFDTMELVDRTENIITCRFDRLSRYRSCCLCIQFYFSYVLGFFSSLIIAIAMIQFFQTLNQQWLILIGAGLLFIIIGASIYRNGVLRLEEYCHHRRRSMIGKRDRSKRCKRKARESHIFESHLSINMLPQCFTSLDITSSTAMSSQRQQQHHANSSRPLMLLPIDAQQMLNDHINRDLETVVDVHGDHNLQQQPSMSITQSTNVTTESNTSTITNNELESCTELIFENESTNDNSLIEQDNVSSMMNDRLHLISQEQTISGSGSDSEDLNANNDIEAPPSYDDVITDCAIYRTL</sequence>
<feature type="transmembrane region" description="Helical" evidence="2">
    <location>
        <begin position="71"/>
        <end position="90"/>
    </location>
</feature>
<keyword evidence="2" id="KW-0472">Membrane</keyword>
<reference evidence="3 4" key="2">
    <citation type="journal article" date="2022" name="Mol. Biol. Evol.">
        <title>Comparative Genomics Reveals Insights into the Divergent Evolution of Astigmatic Mites and Household Pest Adaptations.</title>
        <authorList>
            <person name="Xiong Q."/>
            <person name="Wan A.T."/>
            <person name="Liu X."/>
            <person name="Fung C.S."/>
            <person name="Xiao X."/>
            <person name="Malainual N."/>
            <person name="Hou J."/>
            <person name="Wang L."/>
            <person name="Wang M."/>
            <person name="Yang K.Y."/>
            <person name="Cui Y."/>
            <person name="Leung E.L."/>
            <person name="Nong W."/>
            <person name="Shin S.K."/>
            <person name="Au S.W."/>
            <person name="Jeong K.Y."/>
            <person name="Chew F.T."/>
            <person name="Hui J.H."/>
            <person name="Leung T.F."/>
            <person name="Tungtrongchitr A."/>
            <person name="Zhong N."/>
            <person name="Liu Z."/>
            <person name="Tsui S.K."/>
        </authorList>
    </citation>
    <scope>NUCLEOTIDE SEQUENCE [LARGE SCALE GENOMIC DNA]</scope>
    <source>
        <strain evidence="3">Derp</strain>
    </source>
</reference>
<comment type="caution">
    <text evidence="3">The sequence shown here is derived from an EMBL/GenBank/DDBJ whole genome shotgun (WGS) entry which is preliminary data.</text>
</comment>
<name>A0ABQ8JHF3_DERPT</name>
<feature type="transmembrane region" description="Helical" evidence="2">
    <location>
        <begin position="43"/>
        <end position="65"/>
    </location>
</feature>
<keyword evidence="2" id="KW-1133">Transmembrane helix</keyword>
<gene>
    <name evidence="3" type="ORF">DERP_002333</name>
</gene>
<keyword evidence="2" id="KW-0812">Transmembrane</keyword>
<accession>A0ABQ8JHF3</accession>
<feature type="region of interest" description="Disordered" evidence="1">
    <location>
        <begin position="267"/>
        <end position="290"/>
    </location>
</feature>